<feature type="chain" id="PRO_5011905201" evidence="1">
    <location>
        <begin position="17"/>
        <end position="64"/>
    </location>
</feature>
<evidence type="ECO:0000313" key="4">
    <source>
        <dbReference type="Proteomes" id="UP000192501"/>
    </source>
</evidence>
<evidence type="ECO:0000313" key="2">
    <source>
        <dbReference type="EMBL" id="ORD93213.1"/>
    </source>
</evidence>
<sequence length="64" mass="7202">MLSVLLLILHILVSELSKLSTLNSKVKVLLLMSFMLIIPVCSFKYIPSFKVMSLVLNDSLTHLL</sequence>
<protein>
    <submittedName>
        <fullName evidence="3">Uncharacterized protein</fullName>
    </submittedName>
</protein>
<dbReference type="Proteomes" id="UP000192501">
    <property type="component" value="Unassembled WGS sequence"/>
</dbReference>
<dbReference type="EMBL" id="LTAI01001938">
    <property type="protein sequence ID" value="ORD93213.1"/>
    <property type="molecule type" value="Genomic_DNA"/>
</dbReference>
<accession>A0A1X0Q5W0</accession>
<reference evidence="3 4" key="1">
    <citation type="journal article" date="2017" name="Environ. Microbiol.">
        <title>Decay of the glycolytic pathway and adaptation to intranuclear parasitism within Enterocytozoonidae microsporidia.</title>
        <authorList>
            <person name="Wiredu Boakye D."/>
            <person name="Jaroenlak P."/>
            <person name="Prachumwat A."/>
            <person name="Williams T.A."/>
            <person name="Bateman K.S."/>
            <person name="Itsathitphaisarn O."/>
            <person name="Sritunyalucksana K."/>
            <person name="Paszkiewicz K.H."/>
            <person name="Moore K.A."/>
            <person name="Stentiford G.D."/>
            <person name="Williams B.A."/>
        </authorList>
    </citation>
    <scope>NUCLEOTIDE SEQUENCE [LARGE SCALE GENOMIC DNA]</scope>
    <source>
        <strain evidence="4">canceri</strain>
        <strain evidence="3">Canceri</strain>
    </source>
</reference>
<comment type="caution">
    <text evidence="3">The sequence shown here is derived from an EMBL/GenBank/DDBJ whole genome shotgun (WGS) entry which is preliminary data.</text>
</comment>
<proteinExistence type="predicted"/>
<organism evidence="3 4">
    <name type="scientific">Hepatospora eriocheir</name>
    <dbReference type="NCBI Taxonomy" id="1081669"/>
    <lineage>
        <taxon>Eukaryota</taxon>
        <taxon>Fungi</taxon>
        <taxon>Fungi incertae sedis</taxon>
        <taxon>Microsporidia</taxon>
        <taxon>Hepatosporidae</taxon>
        <taxon>Hepatospora</taxon>
    </lineage>
</organism>
<dbReference type="VEuPathDB" id="MicrosporidiaDB:A0H76_1536"/>
<name>A0A1X0Q5W0_9MICR</name>
<gene>
    <name evidence="3" type="ORF">A0H76_1399</name>
    <name evidence="2" type="ORF">A0H76_1536</name>
</gene>
<dbReference type="EMBL" id="LTAI01001838">
    <property type="protein sequence ID" value="ORD93619.1"/>
    <property type="molecule type" value="Genomic_DNA"/>
</dbReference>
<evidence type="ECO:0000313" key="3">
    <source>
        <dbReference type="EMBL" id="ORD93619.1"/>
    </source>
</evidence>
<feature type="signal peptide" evidence="1">
    <location>
        <begin position="1"/>
        <end position="16"/>
    </location>
</feature>
<evidence type="ECO:0000256" key="1">
    <source>
        <dbReference type="SAM" id="SignalP"/>
    </source>
</evidence>
<dbReference type="VEuPathDB" id="MicrosporidiaDB:A0H76_1399"/>
<dbReference type="AlphaFoldDB" id="A0A1X0Q5W0"/>
<keyword evidence="1" id="KW-0732">Signal</keyword>